<evidence type="ECO:0000259" key="1">
    <source>
        <dbReference type="Pfam" id="PF18864"/>
    </source>
</evidence>
<organism evidence="2 3">
    <name type="scientific">Xylanimonas allomyrinae</name>
    <dbReference type="NCBI Taxonomy" id="2509459"/>
    <lineage>
        <taxon>Bacteria</taxon>
        <taxon>Bacillati</taxon>
        <taxon>Actinomycetota</taxon>
        <taxon>Actinomycetes</taxon>
        <taxon>Micrococcales</taxon>
        <taxon>Promicromonosporaceae</taxon>
        <taxon>Xylanimonas</taxon>
    </lineage>
</organism>
<reference evidence="2 3" key="1">
    <citation type="submission" date="2019-01" db="EMBL/GenBank/DDBJ databases">
        <title>Genome sequencing of strain 2JSPR-7.</title>
        <authorList>
            <person name="Heo J."/>
            <person name="Kim S.-J."/>
            <person name="Kim J.-S."/>
            <person name="Hong S.-B."/>
            <person name="Kwon S.-W."/>
        </authorList>
    </citation>
    <scope>NUCLEOTIDE SEQUENCE [LARGE SCALE GENOMIC DNA]</scope>
    <source>
        <strain evidence="2 3">2JSPR-7</strain>
    </source>
</reference>
<accession>A0A4P6F396</accession>
<dbReference type="OrthoDB" id="7041873at2"/>
<dbReference type="EMBL" id="CP035495">
    <property type="protein sequence ID" value="QAY64838.1"/>
    <property type="molecule type" value="Genomic_DNA"/>
</dbReference>
<protein>
    <recommendedName>
        <fullName evidence="1">AbiTii domain-containing protein</fullName>
    </recommendedName>
</protein>
<dbReference type="Proteomes" id="UP000291758">
    <property type="component" value="Chromosome"/>
</dbReference>
<dbReference type="Pfam" id="PF18864">
    <property type="entry name" value="AbiTii"/>
    <property type="match status" value="1"/>
</dbReference>
<dbReference type="AlphaFoldDB" id="A0A4P6F396"/>
<proteinExistence type="predicted"/>
<dbReference type="InterPro" id="IPR041304">
    <property type="entry name" value="AbiTii"/>
</dbReference>
<evidence type="ECO:0000313" key="3">
    <source>
        <dbReference type="Proteomes" id="UP000291758"/>
    </source>
</evidence>
<gene>
    <name evidence="2" type="ORF">ET495_09860</name>
</gene>
<dbReference type="KEGG" id="xyl:ET495_09860"/>
<evidence type="ECO:0000313" key="2">
    <source>
        <dbReference type="EMBL" id="QAY64838.1"/>
    </source>
</evidence>
<sequence length="309" mass="33684">MNRTDEARQLAEDLLADIEMQRLKASEIALKASRLARLVNHEELMEFLRLERDGYSGAGAAANMWIGRAGRWADADDGKFYPMPLAKVEGMLDASREALQTLRGGGNYSGESVVIAAREHDQKVGAHARAIATFSGITGQVVATVYTAVVEIYHELLFSELQATLFGDTQSRVDGALAEASGSALEKIERVSDRLRDADPESVSQALTTCRRLIDSCAEHLFAARPEKYDIGDGVQLAVGSPNVLNRLQAHAHSTGAPKSRRDRLRRTLSDLYERCSAGTHAEVGVAEARFIFLQTYVALGELLTLGEP</sequence>
<name>A0A4P6F396_9MICO</name>
<keyword evidence="3" id="KW-1185">Reference proteome</keyword>
<feature type="domain" description="AbiTii" evidence="1">
    <location>
        <begin position="9"/>
        <end position="155"/>
    </location>
</feature>